<evidence type="ECO:0000313" key="1">
    <source>
        <dbReference type="EMBL" id="KQM09312.1"/>
    </source>
</evidence>
<dbReference type="Proteomes" id="UP000054172">
    <property type="component" value="Unassembled WGS sequence"/>
</dbReference>
<dbReference type="PATRIC" id="fig|1702214.3.peg.308"/>
<keyword evidence="3" id="KW-1185">Reference proteome</keyword>
<name>A0A0Q4B8C5_9BACT</name>
<accession>A0A0Q4B8C5</accession>
<dbReference type="EMBL" id="LIIK01000007">
    <property type="protein sequence ID" value="KQM09312.1"/>
    <property type="molecule type" value="Genomic_DNA"/>
</dbReference>
<evidence type="ECO:0000313" key="3">
    <source>
        <dbReference type="Proteomes" id="UP000054172"/>
    </source>
</evidence>
<gene>
    <name evidence="1" type="ORF">AL399_02225</name>
    <name evidence="2" type="ORF">AL399_02440</name>
</gene>
<sequence length="328" mass="38182">MFSARLVCRISDAKRNDRIDRAMERYSLLFLSLLAILVSLGGCTKPEDRVVGQTVLLLNHNYLLVAAEDGGAASVRVTYSVLRHGRENRVQTLEQTTPCVFGGEPVAVWCDSIHVVTRCKHKIIQKEFRIQERYDEGEASYLVVENLSDKPLTYCVVGNSSVHYWDEGYIREYEEDKSLDPSRYIQFCPEPIYRYTPVLYFLHPELAPGGEWIVEGVYQVERPFAIPMGPDRFGDFVREQLPSIPEIVELYRREYAGEELLYENYDKLMRPDKARYPCSMHSLDKDRRYYGTLAPKGRIENRGQISFLGYHAVQNWKREIYSWEARRP</sequence>
<dbReference type="EMBL" id="LIIK01000007">
    <property type="protein sequence ID" value="KQM09343.1"/>
    <property type="molecule type" value="Genomic_DNA"/>
</dbReference>
<reference evidence="1 3" key="1">
    <citation type="submission" date="2015-08" db="EMBL/GenBank/DDBJ databases">
        <title>Candidatus Bacteriodes Periocalifornicus.</title>
        <authorList>
            <person name="McLean J.S."/>
            <person name="Kelley S."/>
        </authorList>
    </citation>
    <scope>NUCLEOTIDE SEQUENCE [LARGE SCALE GENOMIC DNA]</scope>
    <source>
        <strain evidence="1">12B</strain>
    </source>
</reference>
<evidence type="ECO:0000313" key="2">
    <source>
        <dbReference type="EMBL" id="KQM09343.1"/>
    </source>
</evidence>
<proteinExistence type="predicted"/>
<protein>
    <submittedName>
        <fullName evidence="1">Uncharacterized protein</fullName>
    </submittedName>
</protein>
<comment type="caution">
    <text evidence="1">The sequence shown here is derived from an EMBL/GenBank/DDBJ whole genome shotgun (WGS) entry which is preliminary data.</text>
</comment>
<organism evidence="1 3">
    <name type="scientific">Candidatus [Bacteroides] periocalifornicus</name>
    <dbReference type="NCBI Taxonomy" id="1702214"/>
    <lineage>
        <taxon>Bacteria</taxon>
        <taxon>Pseudomonadati</taxon>
        <taxon>Bacteroidota</taxon>
    </lineage>
</organism>
<dbReference type="AlphaFoldDB" id="A0A0Q4B8C5"/>